<name>A0A1W9KW31_9BURK</name>
<dbReference type="GO" id="GO:0016020">
    <property type="term" value="C:membrane"/>
    <property type="evidence" value="ECO:0007669"/>
    <property type="project" value="UniProtKB-SubCell"/>
</dbReference>
<organism evidence="6 7">
    <name type="scientific">Rhodoferax ferrireducens</name>
    <dbReference type="NCBI Taxonomy" id="192843"/>
    <lineage>
        <taxon>Bacteria</taxon>
        <taxon>Pseudomonadati</taxon>
        <taxon>Pseudomonadota</taxon>
        <taxon>Betaproteobacteria</taxon>
        <taxon>Burkholderiales</taxon>
        <taxon>Comamonadaceae</taxon>
        <taxon>Rhodoferax</taxon>
    </lineage>
</organism>
<dbReference type="SUPFAM" id="SSF103481">
    <property type="entry name" value="Multidrug resistance efflux transporter EmrE"/>
    <property type="match status" value="2"/>
</dbReference>
<feature type="transmembrane region" description="Helical" evidence="5">
    <location>
        <begin position="74"/>
        <end position="94"/>
    </location>
</feature>
<sequence>MLVVLTTLVATLLIQLGYFMWKVSADGQPQIGSAPALVVAKALVTDWRWMLGFASTSVGWVLFVQATALGDISLVQPLMSAGDLLLVVLAVVFLNERMVRVEWAGVLLTVLGAVALAMEAEGSQVTAFDGMRLAVLLGVTLLLGAALLLANRRSRQPEVLLALVVGLCFGAGSILTKALTVASAGPGQSIMTWAVLLNPLLLAVVLANVAGLALLQAAFQRGRASVVVPLQLAMANAITVLAGVVVFAEHITLLRGFGIVLIVVGTTLLQFKPASVAPLPVGPNG</sequence>
<dbReference type="AlphaFoldDB" id="A0A1W9KW31"/>
<feature type="transmembrane region" description="Helical" evidence="5">
    <location>
        <begin position="159"/>
        <end position="184"/>
    </location>
</feature>
<proteinExistence type="predicted"/>
<dbReference type="InterPro" id="IPR008521">
    <property type="entry name" value="Mg_trans_NIPA"/>
</dbReference>
<dbReference type="PANTHER" id="PTHR40761">
    <property type="entry name" value="CONSERVED INTEGRAL MEMBRANE ALANINE VALINE AND LEUCINE RICH PROTEIN-RELATED"/>
    <property type="match status" value="1"/>
</dbReference>
<dbReference type="Pfam" id="PF05653">
    <property type="entry name" value="Mg_trans_NIPA"/>
    <property type="match status" value="1"/>
</dbReference>
<keyword evidence="2 5" id="KW-0812">Transmembrane</keyword>
<evidence type="ECO:0000313" key="7">
    <source>
        <dbReference type="Proteomes" id="UP000192505"/>
    </source>
</evidence>
<keyword evidence="4 5" id="KW-0472">Membrane</keyword>
<comment type="caution">
    <text evidence="6">The sequence shown here is derived from an EMBL/GenBank/DDBJ whole genome shotgun (WGS) entry which is preliminary data.</text>
</comment>
<evidence type="ECO:0000256" key="4">
    <source>
        <dbReference type="ARBA" id="ARBA00023136"/>
    </source>
</evidence>
<dbReference type="Gene3D" id="1.10.3730.20">
    <property type="match status" value="2"/>
</dbReference>
<dbReference type="Proteomes" id="UP000192505">
    <property type="component" value="Unassembled WGS sequence"/>
</dbReference>
<evidence type="ECO:0000313" key="6">
    <source>
        <dbReference type="EMBL" id="OQW88794.1"/>
    </source>
</evidence>
<reference evidence="6 7" key="1">
    <citation type="submission" date="2017-01" db="EMBL/GenBank/DDBJ databases">
        <title>Novel large sulfur bacteria in the metagenomes of groundwater-fed chemosynthetic microbial mats in the Lake Huron basin.</title>
        <authorList>
            <person name="Sharrar A.M."/>
            <person name="Flood B.E."/>
            <person name="Bailey J.V."/>
            <person name="Jones D.S."/>
            <person name="Biddanda B."/>
            <person name="Ruberg S.A."/>
            <person name="Marcus D.N."/>
            <person name="Dick G.J."/>
        </authorList>
    </citation>
    <scope>NUCLEOTIDE SEQUENCE [LARGE SCALE GENOMIC DNA]</scope>
    <source>
        <strain evidence="6">A7</strain>
    </source>
</reference>
<feature type="transmembrane region" description="Helical" evidence="5">
    <location>
        <begin position="190"/>
        <end position="215"/>
    </location>
</feature>
<evidence type="ECO:0000256" key="2">
    <source>
        <dbReference type="ARBA" id="ARBA00022692"/>
    </source>
</evidence>
<comment type="subcellular location">
    <subcellularLocation>
        <location evidence="1">Membrane</location>
        <topology evidence="1">Multi-pass membrane protein</topology>
    </subcellularLocation>
</comment>
<evidence type="ECO:0000256" key="3">
    <source>
        <dbReference type="ARBA" id="ARBA00022989"/>
    </source>
</evidence>
<dbReference type="PANTHER" id="PTHR40761:SF1">
    <property type="entry name" value="CONSERVED INTEGRAL MEMBRANE ALANINE VALINE AND LEUCINE RICH PROTEIN-RELATED"/>
    <property type="match status" value="1"/>
</dbReference>
<keyword evidence="3 5" id="KW-1133">Transmembrane helix</keyword>
<feature type="transmembrane region" description="Helical" evidence="5">
    <location>
        <begin position="227"/>
        <end position="247"/>
    </location>
</feature>
<dbReference type="InterPro" id="IPR037185">
    <property type="entry name" value="EmrE-like"/>
</dbReference>
<dbReference type="EMBL" id="MTEI01000003">
    <property type="protein sequence ID" value="OQW88794.1"/>
    <property type="molecule type" value="Genomic_DNA"/>
</dbReference>
<accession>A0A1W9KW31</accession>
<evidence type="ECO:0008006" key="8">
    <source>
        <dbReference type="Google" id="ProtNLM"/>
    </source>
</evidence>
<dbReference type="GO" id="GO:0015095">
    <property type="term" value="F:magnesium ion transmembrane transporter activity"/>
    <property type="evidence" value="ECO:0007669"/>
    <property type="project" value="InterPro"/>
</dbReference>
<evidence type="ECO:0000256" key="5">
    <source>
        <dbReference type="SAM" id="Phobius"/>
    </source>
</evidence>
<gene>
    <name evidence="6" type="ORF">BWK72_07530</name>
</gene>
<protein>
    <recommendedName>
        <fullName evidence="8">EamA domain-containing protein</fullName>
    </recommendedName>
</protein>
<evidence type="ECO:0000256" key="1">
    <source>
        <dbReference type="ARBA" id="ARBA00004141"/>
    </source>
</evidence>
<feature type="transmembrane region" description="Helical" evidence="5">
    <location>
        <begin position="130"/>
        <end position="150"/>
    </location>
</feature>
<feature type="transmembrane region" description="Helical" evidence="5">
    <location>
        <begin position="101"/>
        <end position="118"/>
    </location>
</feature>